<dbReference type="Proteomes" id="UP000287853">
    <property type="component" value="Unassembled WGS sequence"/>
</dbReference>
<dbReference type="AlphaFoldDB" id="A0A3S3R6K3"/>
<keyword evidence="1" id="KW-0540">Nuclease</keyword>
<keyword evidence="2" id="KW-1185">Reference proteome</keyword>
<comment type="caution">
    <text evidence="1">The sequence shown here is derived from an EMBL/GenBank/DDBJ whole genome shotgun (WGS) entry which is preliminary data.</text>
</comment>
<dbReference type="Gene3D" id="3.30.2310.20">
    <property type="entry name" value="RelE-like"/>
    <property type="match status" value="1"/>
</dbReference>
<evidence type="ECO:0000313" key="2">
    <source>
        <dbReference type="Proteomes" id="UP000287853"/>
    </source>
</evidence>
<dbReference type="InterPro" id="IPR031552">
    <property type="entry name" value="ParE-like_toxin"/>
</dbReference>
<keyword evidence="1" id="KW-0378">Hydrolase</keyword>
<reference evidence="1 2" key="1">
    <citation type="submission" date="2017-01" db="EMBL/GenBank/DDBJ databases">
        <title>The cable genome- insights into the physiology and evolution of filamentous bacteria capable of sulfide oxidation via long distance electron transfer.</title>
        <authorList>
            <person name="Schreiber L."/>
            <person name="Bjerg J.T."/>
            <person name="Boggild A."/>
            <person name="Van De Vossenberg J."/>
            <person name="Meysman F."/>
            <person name="Nielsen L.P."/>
            <person name="Schramm A."/>
            <person name="Kjeldsen K.U."/>
        </authorList>
    </citation>
    <scope>NUCLEOTIDE SEQUENCE [LARGE SCALE GENOMIC DNA]</scope>
    <source>
        <strain evidence="1">MCF</strain>
    </source>
</reference>
<dbReference type="GO" id="GO:0004519">
    <property type="term" value="F:endonuclease activity"/>
    <property type="evidence" value="ECO:0007669"/>
    <property type="project" value="UniProtKB-KW"/>
</dbReference>
<keyword evidence="1" id="KW-0255">Endonuclease</keyword>
<sequence length="96" mass="11112">MSQIAEVIQAPLFAREKKKLNKTQRKKLDEAVKTIMTDPAVGRAKSGDLQGVRIYKYKLGNKQILLAYEVVDSTLYLYTFGSHENFYRNLSKYIHQ</sequence>
<dbReference type="Pfam" id="PF15781">
    <property type="entry name" value="ParE-like_toxin"/>
    <property type="match status" value="1"/>
</dbReference>
<accession>A0A3S3R6K3</accession>
<organism evidence="1 2">
    <name type="scientific">Candidatus Electrothrix aarhusensis</name>
    <dbReference type="NCBI Taxonomy" id="1859131"/>
    <lineage>
        <taxon>Bacteria</taxon>
        <taxon>Pseudomonadati</taxon>
        <taxon>Thermodesulfobacteriota</taxon>
        <taxon>Desulfobulbia</taxon>
        <taxon>Desulfobulbales</taxon>
        <taxon>Desulfobulbaceae</taxon>
        <taxon>Candidatus Electrothrix</taxon>
    </lineage>
</organism>
<evidence type="ECO:0000313" key="1">
    <source>
        <dbReference type="EMBL" id="RWX45541.1"/>
    </source>
</evidence>
<dbReference type="SUPFAM" id="SSF143011">
    <property type="entry name" value="RelE-like"/>
    <property type="match status" value="1"/>
</dbReference>
<dbReference type="InterPro" id="IPR035093">
    <property type="entry name" value="RelE/ParE_toxin_dom_sf"/>
</dbReference>
<protein>
    <submittedName>
        <fullName evidence="1">mRNA-degrading endonuclease RelE, toxin component of the RelBE toxin-antitoxin system</fullName>
    </submittedName>
</protein>
<gene>
    <name evidence="1" type="ORF">H206_02657</name>
</gene>
<dbReference type="EMBL" id="MTKO01000076">
    <property type="protein sequence ID" value="RWX45541.1"/>
    <property type="molecule type" value="Genomic_DNA"/>
</dbReference>
<proteinExistence type="predicted"/>
<name>A0A3S3R6K3_9BACT</name>